<reference evidence="1 2" key="1">
    <citation type="journal article" date="2018" name="Genome Biol. Evol.">
        <title>Multiple Roots of Fruiting Body Formation in Amoebozoa.</title>
        <authorList>
            <person name="Hillmann F."/>
            <person name="Forbes G."/>
            <person name="Novohradska S."/>
            <person name="Ferling I."/>
            <person name="Riege K."/>
            <person name="Groth M."/>
            <person name="Westermann M."/>
            <person name="Marz M."/>
            <person name="Spaller T."/>
            <person name="Winckler T."/>
            <person name="Schaap P."/>
            <person name="Glockner G."/>
        </authorList>
    </citation>
    <scope>NUCLEOTIDE SEQUENCE [LARGE SCALE GENOMIC DNA]</scope>
    <source>
        <strain evidence="1 2">Jena</strain>
    </source>
</reference>
<keyword evidence="2" id="KW-1185">Reference proteome</keyword>
<accession>A0A2P6MVE6</accession>
<organism evidence="1 2">
    <name type="scientific">Planoprotostelium fungivorum</name>
    <dbReference type="NCBI Taxonomy" id="1890364"/>
    <lineage>
        <taxon>Eukaryota</taxon>
        <taxon>Amoebozoa</taxon>
        <taxon>Evosea</taxon>
        <taxon>Variosea</taxon>
        <taxon>Cavosteliida</taxon>
        <taxon>Cavosteliaceae</taxon>
        <taxon>Planoprotostelium</taxon>
    </lineage>
</organism>
<name>A0A2P6MVE6_9EUKA</name>
<evidence type="ECO:0000313" key="1">
    <source>
        <dbReference type="EMBL" id="PRP75690.1"/>
    </source>
</evidence>
<dbReference type="Proteomes" id="UP000241769">
    <property type="component" value="Unassembled WGS sequence"/>
</dbReference>
<protein>
    <submittedName>
        <fullName evidence="1">Uncharacterized protein</fullName>
    </submittedName>
</protein>
<proteinExistence type="predicted"/>
<sequence length="120" mass="13745">MVRKWEECERPFDSKVAVISKETMRTQDLKWKLLNEELNPADVLVLPVVLALGFVKSALRAGKKPLANYPRSTRPTHKPLLASASVKQRLLSFSVQQFPPSLYKACSEHRKAYKYFAENL</sequence>
<gene>
    <name evidence="1" type="ORF">PROFUN_15398</name>
</gene>
<comment type="caution">
    <text evidence="1">The sequence shown here is derived from an EMBL/GenBank/DDBJ whole genome shotgun (WGS) entry which is preliminary data.</text>
</comment>
<dbReference type="InParanoid" id="A0A2P6MVE6"/>
<dbReference type="EMBL" id="MDYQ01000368">
    <property type="protein sequence ID" value="PRP75690.1"/>
    <property type="molecule type" value="Genomic_DNA"/>
</dbReference>
<dbReference type="AlphaFoldDB" id="A0A2P6MVE6"/>
<evidence type="ECO:0000313" key="2">
    <source>
        <dbReference type="Proteomes" id="UP000241769"/>
    </source>
</evidence>